<keyword evidence="7" id="KW-1185">Reference proteome</keyword>
<dbReference type="InterPro" id="IPR037171">
    <property type="entry name" value="NagB/RpiA_transferase-like"/>
</dbReference>
<dbReference type="NCBIfam" id="TIGR02727">
    <property type="entry name" value="MTHFS_bact"/>
    <property type="match status" value="1"/>
</dbReference>
<dbReference type="Proteomes" id="UP000713880">
    <property type="component" value="Unassembled WGS sequence"/>
</dbReference>
<feature type="binding site" evidence="4">
    <location>
        <position position="49"/>
    </location>
    <ligand>
        <name>substrate</name>
    </ligand>
</feature>
<accession>A0A938X1D9</accession>
<evidence type="ECO:0000256" key="1">
    <source>
        <dbReference type="ARBA" id="ARBA00010638"/>
    </source>
</evidence>
<dbReference type="GO" id="GO:0046872">
    <property type="term" value="F:metal ion binding"/>
    <property type="evidence" value="ECO:0007669"/>
    <property type="project" value="UniProtKB-KW"/>
</dbReference>
<dbReference type="Pfam" id="PF01812">
    <property type="entry name" value="5-FTHF_cyc-lig"/>
    <property type="match status" value="1"/>
</dbReference>
<dbReference type="SUPFAM" id="SSF100950">
    <property type="entry name" value="NagB/RpiA/CoA transferase-like"/>
    <property type="match status" value="1"/>
</dbReference>
<dbReference type="EMBL" id="JACJLV010000008">
    <property type="protein sequence ID" value="MBM6826198.1"/>
    <property type="molecule type" value="Genomic_DNA"/>
</dbReference>
<dbReference type="Gene3D" id="3.40.50.10420">
    <property type="entry name" value="NagB/RpiA/CoA transferase-like"/>
    <property type="match status" value="1"/>
</dbReference>
<dbReference type="GO" id="GO:0035999">
    <property type="term" value="P:tetrahydrofolate interconversion"/>
    <property type="evidence" value="ECO:0007669"/>
    <property type="project" value="TreeGrafter"/>
</dbReference>
<keyword evidence="5" id="KW-0460">Magnesium</keyword>
<proteinExistence type="inferred from homology"/>
<protein>
    <recommendedName>
        <fullName evidence="5">5-formyltetrahydrofolate cyclo-ligase</fullName>
        <ecNumber evidence="5">6.3.3.2</ecNumber>
    </recommendedName>
</protein>
<comment type="catalytic activity">
    <reaction evidence="5">
        <text>(6S)-5-formyl-5,6,7,8-tetrahydrofolate + ATP = (6R)-5,10-methenyltetrahydrofolate + ADP + phosphate</text>
        <dbReference type="Rhea" id="RHEA:10488"/>
        <dbReference type="ChEBI" id="CHEBI:30616"/>
        <dbReference type="ChEBI" id="CHEBI:43474"/>
        <dbReference type="ChEBI" id="CHEBI:57455"/>
        <dbReference type="ChEBI" id="CHEBI:57457"/>
        <dbReference type="ChEBI" id="CHEBI:456216"/>
        <dbReference type="EC" id="6.3.3.2"/>
    </reaction>
</comment>
<comment type="similarity">
    <text evidence="1 5">Belongs to the 5-formyltetrahydrofolate cyclo-ligase family.</text>
</comment>
<dbReference type="InterPro" id="IPR024185">
    <property type="entry name" value="FTHF_cligase-like_sf"/>
</dbReference>
<comment type="cofactor">
    <cofactor evidence="5">
        <name>Mg(2+)</name>
        <dbReference type="ChEBI" id="CHEBI:18420"/>
    </cofactor>
</comment>
<gene>
    <name evidence="6" type="ORF">H6A13_03630</name>
</gene>
<sequence length="186" mass="20897">MKKQRLREELLEKRKFLSGAYYQMADERICMLAAELPEFQQAEVVFCYVGMEGEINTRPLLEKVLAEGKRLGVPRCEKKGVMQVYEIHSLQDLAPGTFGILEPAPGAGLIRPEEIDLALIPCLTCNEQGARLGYGGGYYDRYLEQTACTRAALCRELFLTDDIPVEEHDQQMDLIVTETGAIHVGK</sequence>
<organism evidence="6 7">
    <name type="scientific">Mordavella massiliensis</name>
    <dbReference type="NCBI Taxonomy" id="1871024"/>
    <lineage>
        <taxon>Bacteria</taxon>
        <taxon>Bacillati</taxon>
        <taxon>Bacillota</taxon>
        <taxon>Clostridia</taxon>
        <taxon>Eubacteriales</taxon>
        <taxon>Clostridiaceae</taxon>
        <taxon>Mordavella</taxon>
    </lineage>
</organism>
<reference evidence="6" key="1">
    <citation type="submission" date="2020-08" db="EMBL/GenBank/DDBJ databases">
        <authorList>
            <person name="Cejkova D."/>
            <person name="Kubasova T."/>
            <person name="Jahodarova E."/>
            <person name="Rychlik I."/>
        </authorList>
    </citation>
    <scope>NUCLEOTIDE SEQUENCE</scope>
    <source>
        <strain evidence="6">An420c</strain>
    </source>
</reference>
<dbReference type="AlphaFoldDB" id="A0A938X1D9"/>
<evidence type="ECO:0000256" key="2">
    <source>
        <dbReference type="ARBA" id="ARBA00022741"/>
    </source>
</evidence>
<evidence type="ECO:0000313" key="6">
    <source>
        <dbReference type="EMBL" id="MBM6826198.1"/>
    </source>
</evidence>
<keyword evidence="3 4" id="KW-0067">ATP-binding</keyword>
<reference evidence="6" key="2">
    <citation type="journal article" date="2021" name="Sci. Rep.">
        <title>The distribution of antibiotic resistance genes in chicken gut microbiota commensals.</title>
        <authorList>
            <person name="Juricova H."/>
            <person name="Matiasovicova J."/>
            <person name="Kubasova T."/>
            <person name="Cejkova D."/>
            <person name="Rychlik I."/>
        </authorList>
    </citation>
    <scope>NUCLEOTIDE SEQUENCE</scope>
    <source>
        <strain evidence="6">An420c</strain>
    </source>
</reference>
<evidence type="ECO:0000313" key="7">
    <source>
        <dbReference type="Proteomes" id="UP000713880"/>
    </source>
</evidence>
<evidence type="ECO:0000256" key="4">
    <source>
        <dbReference type="PIRSR" id="PIRSR006806-1"/>
    </source>
</evidence>
<dbReference type="InterPro" id="IPR002698">
    <property type="entry name" value="FTHF_cligase"/>
</dbReference>
<keyword evidence="6" id="KW-0436">Ligase</keyword>
<dbReference type="GO" id="GO:0030272">
    <property type="term" value="F:5-formyltetrahydrofolate cyclo-ligase activity"/>
    <property type="evidence" value="ECO:0007669"/>
    <property type="project" value="UniProtKB-EC"/>
</dbReference>
<dbReference type="GO" id="GO:0009396">
    <property type="term" value="P:folic acid-containing compound biosynthetic process"/>
    <property type="evidence" value="ECO:0007669"/>
    <property type="project" value="TreeGrafter"/>
</dbReference>
<keyword evidence="5" id="KW-0479">Metal-binding</keyword>
<feature type="binding site" evidence="4">
    <location>
        <begin position="131"/>
        <end position="139"/>
    </location>
    <ligand>
        <name>ATP</name>
        <dbReference type="ChEBI" id="CHEBI:30616"/>
    </ligand>
</feature>
<dbReference type="EC" id="6.3.3.2" evidence="5"/>
<comment type="caution">
    <text evidence="6">The sequence shown here is derived from an EMBL/GenBank/DDBJ whole genome shotgun (WGS) entry which is preliminary data.</text>
</comment>
<name>A0A938X1D9_9CLOT</name>
<evidence type="ECO:0000256" key="5">
    <source>
        <dbReference type="RuleBase" id="RU361279"/>
    </source>
</evidence>
<keyword evidence="2 4" id="KW-0547">Nucleotide-binding</keyword>
<feature type="binding site" evidence="4">
    <location>
        <position position="54"/>
    </location>
    <ligand>
        <name>substrate</name>
    </ligand>
</feature>
<dbReference type="PIRSF" id="PIRSF006806">
    <property type="entry name" value="FTHF_cligase"/>
    <property type="match status" value="1"/>
</dbReference>
<dbReference type="GO" id="GO:0005524">
    <property type="term" value="F:ATP binding"/>
    <property type="evidence" value="ECO:0007669"/>
    <property type="project" value="UniProtKB-KW"/>
</dbReference>
<dbReference type="PANTHER" id="PTHR23407:SF1">
    <property type="entry name" value="5-FORMYLTETRAHYDROFOLATE CYCLO-LIGASE"/>
    <property type="match status" value="1"/>
</dbReference>
<dbReference type="PANTHER" id="PTHR23407">
    <property type="entry name" value="ATPASE INHIBITOR/5-FORMYLTETRAHYDROFOLATE CYCLO-LIGASE"/>
    <property type="match status" value="1"/>
</dbReference>
<evidence type="ECO:0000256" key="3">
    <source>
        <dbReference type="ARBA" id="ARBA00022840"/>
    </source>
</evidence>
<dbReference type="RefSeq" id="WP_204908256.1">
    <property type="nucleotide sequence ID" value="NZ_JACJLV010000008.1"/>
</dbReference>
<feature type="binding site" evidence="4">
    <location>
        <begin position="3"/>
        <end position="7"/>
    </location>
    <ligand>
        <name>ATP</name>
        <dbReference type="ChEBI" id="CHEBI:30616"/>
    </ligand>
</feature>